<keyword evidence="12" id="KW-0282">Flagellum</keyword>
<comment type="subcellular location">
    <subcellularLocation>
        <location evidence="1">Cell membrane</location>
        <topology evidence="1">Peripheral membrane protein</topology>
        <orientation evidence="1">Cytoplasmic side</orientation>
    </subcellularLocation>
</comment>
<gene>
    <name evidence="12" type="ORF">BVER_00343</name>
</gene>
<dbReference type="GO" id="GO:0015031">
    <property type="term" value="P:protein transport"/>
    <property type="evidence" value="ECO:0007669"/>
    <property type="project" value="UniProtKB-KW"/>
</dbReference>
<evidence type="ECO:0000256" key="5">
    <source>
        <dbReference type="ARBA" id="ARBA00022475"/>
    </source>
</evidence>
<dbReference type="GO" id="GO:0071973">
    <property type="term" value="P:bacterial-type flagellum-dependent cell motility"/>
    <property type="evidence" value="ECO:0007669"/>
    <property type="project" value="InterPro"/>
</dbReference>
<keyword evidence="4" id="KW-0813">Transport</keyword>
<keyword evidence="11" id="KW-0175">Coiled coil</keyword>
<evidence type="ECO:0000256" key="1">
    <source>
        <dbReference type="ARBA" id="ARBA00004413"/>
    </source>
</evidence>
<dbReference type="Pfam" id="PF02050">
    <property type="entry name" value="FliJ"/>
    <property type="match status" value="1"/>
</dbReference>
<keyword evidence="7" id="KW-1005">Bacterial flagellum biogenesis</keyword>
<evidence type="ECO:0000256" key="2">
    <source>
        <dbReference type="ARBA" id="ARBA00010004"/>
    </source>
</evidence>
<dbReference type="PATRIC" id="fig|242163.4.peg.2810"/>
<keyword evidence="12" id="KW-0969">Cilium</keyword>
<keyword evidence="8" id="KW-0653">Protein transport</keyword>
<evidence type="ECO:0000313" key="13">
    <source>
        <dbReference type="Proteomes" id="UP000036959"/>
    </source>
</evidence>
<evidence type="ECO:0000256" key="7">
    <source>
        <dbReference type="ARBA" id="ARBA00022795"/>
    </source>
</evidence>
<dbReference type="GO" id="GO:0005886">
    <property type="term" value="C:plasma membrane"/>
    <property type="evidence" value="ECO:0007669"/>
    <property type="project" value="UniProtKB-SubCell"/>
</dbReference>
<keyword evidence="12" id="KW-0966">Cell projection</keyword>
<dbReference type="EMBL" id="LFJJ01000202">
    <property type="protein sequence ID" value="KND58017.1"/>
    <property type="molecule type" value="Genomic_DNA"/>
</dbReference>
<dbReference type="InterPro" id="IPR052570">
    <property type="entry name" value="FliJ"/>
</dbReference>
<dbReference type="GO" id="GO:0006935">
    <property type="term" value="P:chemotaxis"/>
    <property type="evidence" value="ECO:0007669"/>
    <property type="project" value="UniProtKB-KW"/>
</dbReference>
<dbReference type="PIRSF" id="PIRSF019404">
    <property type="entry name" value="FliJ"/>
    <property type="match status" value="1"/>
</dbReference>
<dbReference type="PRINTS" id="PR01004">
    <property type="entry name" value="FLGFLIJ"/>
</dbReference>
<dbReference type="PANTHER" id="PTHR38786">
    <property type="entry name" value="FLAGELLAR FLIJ PROTEIN"/>
    <property type="match status" value="1"/>
</dbReference>
<evidence type="ECO:0000313" key="12">
    <source>
        <dbReference type="EMBL" id="KND58017.1"/>
    </source>
</evidence>
<dbReference type="RefSeq" id="WP_050455505.1">
    <property type="nucleotide sequence ID" value="NZ_LFJJ01000202.1"/>
</dbReference>
<dbReference type="PANTHER" id="PTHR38786:SF1">
    <property type="entry name" value="FLAGELLAR FLIJ PROTEIN"/>
    <property type="match status" value="1"/>
</dbReference>
<dbReference type="OrthoDB" id="6465096at2"/>
<accession>A0A0L0M5S7</accession>
<keyword evidence="13" id="KW-1185">Reference proteome</keyword>
<evidence type="ECO:0000256" key="9">
    <source>
        <dbReference type="ARBA" id="ARBA00023136"/>
    </source>
</evidence>
<dbReference type="Proteomes" id="UP000036959">
    <property type="component" value="Unassembled WGS sequence"/>
</dbReference>
<dbReference type="AlphaFoldDB" id="A0A0L0M5S7"/>
<dbReference type="GO" id="GO:0009288">
    <property type="term" value="C:bacterial-type flagellum"/>
    <property type="evidence" value="ECO:0007669"/>
    <property type="project" value="InterPro"/>
</dbReference>
<feature type="coiled-coil region" evidence="11">
    <location>
        <begin position="11"/>
        <end position="48"/>
    </location>
</feature>
<dbReference type="InterPro" id="IPR053716">
    <property type="entry name" value="Flag_assembly_chemotaxis_eff"/>
</dbReference>
<keyword evidence="5" id="KW-1003">Cell membrane</keyword>
<dbReference type="GO" id="GO:0044781">
    <property type="term" value="P:bacterial-type flagellum organization"/>
    <property type="evidence" value="ECO:0007669"/>
    <property type="project" value="UniProtKB-KW"/>
</dbReference>
<dbReference type="Gene3D" id="1.10.287.1700">
    <property type="match status" value="1"/>
</dbReference>
<evidence type="ECO:0000256" key="6">
    <source>
        <dbReference type="ARBA" id="ARBA00022500"/>
    </source>
</evidence>
<dbReference type="GO" id="GO:0003774">
    <property type="term" value="F:cytoskeletal motor activity"/>
    <property type="evidence" value="ECO:0007669"/>
    <property type="project" value="InterPro"/>
</dbReference>
<reference evidence="13" key="1">
    <citation type="submission" date="2015-06" db="EMBL/GenBank/DDBJ databases">
        <title>Comparative genomics of Burkholderia leaf nodule symbionts.</title>
        <authorList>
            <person name="Carlier A."/>
            <person name="Eberl L."/>
            <person name="Pinto-Carbo M."/>
        </authorList>
    </citation>
    <scope>NUCLEOTIDE SEQUENCE [LARGE SCALE GENOMIC DNA]</scope>
    <source>
        <strain evidence="13">UZHbot4</strain>
    </source>
</reference>
<sequence>MSKNLPINTLIELAQEELDAATKRLGKLQQERNDVETQLNSLVNYRDEYHARFTASAQQGTTAQTLRNFQAFVDTLDAAINQQRAMLVIADQRIEQAKPEWRQKKQKVGSYEILAARGEAVLAKQAARVEQRQADEFAARAVRMRAERASS</sequence>
<protein>
    <recommendedName>
        <fullName evidence="3">Flagellar FliJ protein</fullName>
    </recommendedName>
</protein>
<name>A0A0L0M5S7_9BURK</name>
<evidence type="ECO:0000256" key="11">
    <source>
        <dbReference type="SAM" id="Coils"/>
    </source>
</evidence>
<evidence type="ECO:0000256" key="4">
    <source>
        <dbReference type="ARBA" id="ARBA00022448"/>
    </source>
</evidence>
<dbReference type="InterPro" id="IPR018006">
    <property type="entry name" value="Flag_FliJ_proteobac"/>
</dbReference>
<organism evidence="12 13">
    <name type="scientific">Candidatus Burkholderia verschuerenii</name>
    <dbReference type="NCBI Taxonomy" id="242163"/>
    <lineage>
        <taxon>Bacteria</taxon>
        <taxon>Pseudomonadati</taxon>
        <taxon>Pseudomonadota</taxon>
        <taxon>Betaproteobacteria</taxon>
        <taxon>Burkholderiales</taxon>
        <taxon>Burkholderiaceae</taxon>
        <taxon>Burkholderia</taxon>
    </lineage>
</organism>
<evidence type="ECO:0000256" key="8">
    <source>
        <dbReference type="ARBA" id="ARBA00022927"/>
    </source>
</evidence>
<evidence type="ECO:0000256" key="3">
    <source>
        <dbReference type="ARBA" id="ARBA00020392"/>
    </source>
</evidence>
<proteinExistence type="inferred from homology"/>
<dbReference type="NCBIfam" id="TIGR02473">
    <property type="entry name" value="flagell_FliJ"/>
    <property type="match status" value="1"/>
</dbReference>
<keyword evidence="9" id="KW-0472">Membrane</keyword>
<comment type="similarity">
    <text evidence="2">Belongs to the FliJ family.</text>
</comment>
<dbReference type="InterPro" id="IPR012823">
    <property type="entry name" value="Flagell_FliJ"/>
</dbReference>
<comment type="caution">
    <text evidence="12">The sequence shown here is derived from an EMBL/GenBank/DDBJ whole genome shotgun (WGS) entry which is preliminary data.</text>
</comment>
<evidence type="ECO:0000256" key="10">
    <source>
        <dbReference type="ARBA" id="ARBA00023225"/>
    </source>
</evidence>
<keyword evidence="10" id="KW-1006">Bacterial flagellum protein export</keyword>
<keyword evidence="6" id="KW-0145">Chemotaxis</keyword>